<evidence type="ECO:0000256" key="1">
    <source>
        <dbReference type="RuleBase" id="RU362091"/>
    </source>
</evidence>
<comment type="caution">
    <text evidence="2">The sequence shown here is derived from an EMBL/GenBank/DDBJ whole genome shotgun (WGS) entry which is preliminary data.</text>
</comment>
<sequence>MGPAQGSDGSPSRQIVTIPEYLQQRFGEERIHGYLSSLSLLLSICTKISTHGQSQGQLRTGSASLGNARHDCGVKPGPDAMEEALDQDPQERGVVLFWLV</sequence>
<dbReference type="InterPro" id="IPR001734">
    <property type="entry name" value="Na/solute_symporter"/>
</dbReference>
<name>A0A3M0L3P4_HIRRU</name>
<dbReference type="Proteomes" id="UP000269221">
    <property type="component" value="Unassembled WGS sequence"/>
</dbReference>
<dbReference type="Pfam" id="PF00474">
    <property type="entry name" value="SSF"/>
    <property type="match status" value="1"/>
</dbReference>
<organism evidence="2 3">
    <name type="scientific">Hirundo rustica rustica</name>
    <dbReference type="NCBI Taxonomy" id="333673"/>
    <lineage>
        <taxon>Eukaryota</taxon>
        <taxon>Metazoa</taxon>
        <taxon>Chordata</taxon>
        <taxon>Craniata</taxon>
        <taxon>Vertebrata</taxon>
        <taxon>Euteleostomi</taxon>
        <taxon>Archelosauria</taxon>
        <taxon>Archosauria</taxon>
        <taxon>Dinosauria</taxon>
        <taxon>Saurischia</taxon>
        <taxon>Theropoda</taxon>
        <taxon>Coelurosauria</taxon>
        <taxon>Aves</taxon>
        <taxon>Neognathae</taxon>
        <taxon>Neoaves</taxon>
        <taxon>Telluraves</taxon>
        <taxon>Australaves</taxon>
        <taxon>Passeriformes</taxon>
        <taxon>Sylvioidea</taxon>
        <taxon>Hirundinidae</taxon>
        <taxon>Hirundo</taxon>
    </lineage>
</organism>
<keyword evidence="3" id="KW-1185">Reference proteome</keyword>
<dbReference type="EMBL" id="QRBI01000098">
    <property type="protein sequence ID" value="RMC17580.1"/>
    <property type="molecule type" value="Genomic_DNA"/>
</dbReference>
<evidence type="ECO:0000313" key="2">
    <source>
        <dbReference type="EMBL" id="RMC17580.1"/>
    </source>
</evidence>
<dbReference type="OrthoDB" id="9809346at2759"/>
<gene>
    <name evidence="2" type="ORF">DUI87_05244</name>
</gene>
<accession>A0A3M0L3P4</accession>
<reference evidence="2 3" key="1">
    <citation type="submission" date="2018-07" db="EMBL/GenBank/DDBJ databases">
        <title>A high quality draft genome assembly of the barn swallow (H. rustica rustica).</title>
        <authorList>
            <person name="Formenti G."/>
            <person name="Chiara M."/>
            <person name="Poveda L."/>
            <person name="Francoijs K.-J."/>
            <person name="Bonisoli-Alquati A."/>
            <person name="Canova L."/>
            <person name="Gianfranceschi L."/>
            <person name="Horner D.S."/>
            <person name="Saino N."/>
        </authorList>
    </citation>
    <scope>NUCLEOTIDE SEQUENCE [LARGE SCALE GENOMIC DNA]</scope>
    <source>
        <strain evidence="2">Chelidonia</strain>
        <tissue evidence="2">Blood</tissue>
    </source>
</reference>
<dbReference type="STRING" id="333673.A0A3M0L3P4"/>
<evidence type="ECO:0000313" key="3">
    <source>
        <dbReference type="Proteomes" id="UP000269221"/>
    </source>
</evidence>
<proteinExistence type="inferred from homology"/>
<dbReference type="GO" id="GO:0022857">
    <property type="term" value="F:transmembrane transporter activity"/>
    <property type="evidence" value="ECO:0007669"/>
    <property type="project" value="InterPro"/>
</dbReference>
<dbReference type="AlphaFoldDB" id="A0A3M0L3P4"/>
<protein>
    <submittedName>
        <fullName evidence="2">Uncharacterized protein</fullName>
    </submittedName>
</protein>
<comment type="similarity">
    <text evidence="1">Belongs to the sodium:solute symporter (SSF) (TC 2.A.21) family.</text>
</comment>
<dbReference type="GO" id="GO:0016020">
    <property type="term" value="C:membrane"/>
    <property type="evidence" value="ECO:0007669"/>
    <property type="project" value="InterPro"/>
</dbReference>